<keyword evidence="7" id="KW-0539">Nucleus</keyword>
<keyword evidence="11" id="KW-1185">Reference proteome</keyword>
<evidence type="ECO:0000256" key="3">
    <source>
        <dbReference type="ARBA" id="ARBA00022473"/>
    </source>
</evidence>
<keyword evidence="4" id="KW-0805">Transcription regulation</keyword>
<evidence type="ECO:0000256" key="6">
    <source>
        <dbReference type="ARBA" id="ARBA00023163"/>
    </source>
</evidence>
<reference evidence="11" key="1">
    <citation type="submission" date="2019-07" db="EMBL/GenBank/DDBJ databases">
        <title>De Novo Assembly of kiwifruit Actinidia rufa.</title>
        <authorList>
            <person name="Sugita-Konishi S."/>
            <person name="Sato K."/>
            <person name="Mori E."/>
            <person name="Abe Y."/>
            <person name="Kisaki G."/>
            <person name="Hamano K."/>
            <person name="Suezawa K."/>
            <person name="Otani M."/>
            <person name="Fukuda T."/>
            <person name="Manabe T."/>
            <person name="Gomi K."/>
            <person name="Tabuchi M."/>
            <person name="Akimitsu K."/>
            <person name="Kataoka I."/>
        </authorList>
    </citation>
    <scope>NUCLEOTIDE SEQUENCE [LARGE SCALE GENOMIC DNA]</scope>
    <source>
        <strain evidence="11">cv. Fuchu</strain>
    </source>
</reference>
<evidence type="ECO:0000256" key="1">
    <source>
        <dbReference type="ARBA" id="ARBA00004123"/>
    </source>
</evidence>
<gene>
    <name evidence="10" type="ORF">Acr_00g0015590</name>
</gene>
<dbReference type="Proteomes" id="UP000585474">
    <property type="component" value="Unassembled WGS sequence"/>
</dbReference>
<comment type="subcellular location">
    <subcellularLocation>
        <location evidence="1">Nucleus</location>
    </subcellularLocation>
</comment>
<dbReference type="GO" id="GO:0009416">
    <property type="term" value="P:response to light stimulus"/>
    <property type="evidence" value="ECO:0007669"/>
    <property type="project" value="TreeGrafter"/>
</dbReference>
<proteinExistence type="inferred from homology"/>
<dbReference type="Pfam" id="PF04852">
    <property type="entry name" value="ALOG_dom"/>
    <property type="match status" value="1"/>
</dbReference>
<evidence type="ECO:0000256" key="2">
    <source>
        <dbReference type="ARBA" id="ARBA00010308"/>
    </source>
</evidence>
<evidence type="ECO:0000256" key="7">
    <source>
        <dbReference type="ARBA" id="ARBA00023242"/>
    </source>
</evidence>
<evidence type="ECO:0000313" key="11">
    <source>
        <dbReference type="Proteomes" id="UP000585474"/>
    </source>
</evidence>
<evidence type="ECO:0000256" key="5">
    <source>
        <dbReference type="ARBA" id="ARBA00023125"/>
    </source>
</evidence>
<dbReference type="OrthoDB" id="1906822at2759"/>
<dbReference type="PANTHER" id="PTHR31165:SF115">
    <property type="entry name" value="PROTEIN LIGHT-DEPENDENT SHORT HYPOCOTYLS 4"/>
    <property type="match status" value="1"/>
</dbReference>
<evidence type="ECO:0000259" key="9">
    <source>
        <dbReference type="PROSITE" id="PS51697"/>
    </source>
</evidence>
<sequence>MIPSTTTTIHNHHYHLIPIFLLHLPFQHPQPLRVPEAPRLEHFRPVPPQPPPPSLPPPVQRGPRARVPPVPRPVRQDQGPQPTLPLLRPLQPPAPCPCPLRQAWGSLDALIGRLRAAFEENGGAPENNPFAARAVRLYLREVRDSQSKARGISYEKKKRKRPPLAGAALAAAALPPPSES</sequence>
<dbReference type="PROSITE" id="PS51697">
    <property type="entry name" value="ALOG"/>
    <property type="match status" value="1"/>
</dbReference>
<keyword evidence="5" id="KW-0238">DNA-binding</keyword>
<feature type="compositionally biased region" description="Low complexity" evidence="8">
    <location>
        <begin position="163"/>
        <end position="173"/>
    </location>
</feature>
<dbReference type="InterPro" id="IPR040222">
    <property type="entry name" value="ALOG"/>
</dbReference>
<dbReference type="InterPro" id="IPR006936">
    <property type="entry name" value="ALOG_dom"/>
</dbReference>
<evidence type="ECO:0000256" key="8">
    <source>
        <dbReference type="SAM" id="MobiDB-lite"/>
    </source>
</evidence>
<dbReference type="GO" id="GO:0005634">
    <property type="term" value="C:nucleus"/>
    <property type="evidence" value="ECO:0007669"/>
    <property type="project" value="UniProtKB-SubCell"/>
</dbReference>
<keyword evidence="6" id="KW-0804">Transcription</keyword>
<feature type="compositionally biased region" description="Low complexity" evidence="8">
    <location>
        <begin position="76"/>
        <end position="87"/>
    </location>
</feature>
<keyword evidence="3" id="KW-0217">Developmental protein</keyword>
<dbReference type="AlphaFoldDB" id="A0A7J0DAM7"/>
<feature type="region of interest" description="Disordered" evidence="8">
    <location>
        <begin position="41"/>
        <end position="87"/>
    </location>
</feature>
<feature type="region of interest" description="Disordered" evidence="8">
    <location>
        <begin position="144"/>
        <end position="180"/>
    </location>
</feature>
<evidence type="ECO:0000256" key="4">
    <source>
        <dbReference type="ARBA" id="ARBA00023015"/>
    </source>
</evidence>
<comment type="caution">
    <text evidence="10">The sequence shown here is derived from an EMBL/GenBank/DDBJ whole genome shotgun (WGS) entry which is preliminary data.</text>
</comment>
<accession>A0A7J0DAM7</accession>
<protein>
    <submittedName>
        <fullName evidence="10">Similar to LIGHT-DEPENDENT SHORT HYPOCOTYLS-like protein</fullName>
    </submittedName>
</protein>
<evidence type="ECO:0000313" key="10">
    <source>
        <dbReference type="EMBL" id="GFS31096.1"/>
    </source>
</evidence>
<name>A0A7J0DAM7_9ERIC</name>
<dbReference type="GO" id="GO:0003677">
    <property type="term" value="F:DNA binding"/>
    <property type="evidence" value="ECO:0007669"/>
    <property type="project" value="UniProtKB-KW"/>
</dbReference>
<dbReference type="PANTHER" id="PTHR31165">
    <property type="entry name" value="PROTEIN G1-LIKE2"/>
    <property type="match status" value="1"/>
</dbReference>
<feature type="compositionally biased region" description="Pro residues" evidence="8">
    <location>
        <begin position="45"/>
        <end position="72"/>
    </location>
</feature>
<dbReference type="GO" id="GO:0009299">
    <property type="term" value="P:mRNA transcription"/>
    <property type="evidence" value="ECO:0007669"/>
    <property type="project" value="TreeGrafter"/>
</dbReference>
<feature type="domain" description="ALOG" evidence="9">
    <location>
        <begin position="47"/>
        <end position="158"/>
    </location>
</feature>
<organism evidence="10 11">
    <name type="scientific">Actinidia rufa</name>
    <dbReference type="NCBI Taxonomy" id="165716"/>
    <lineage>
        <taxon>Eukaryota</taxon>
        <taxon>Viridiplantae</taxon>
        <taxon>Streptophyta</taxon>
        <taxon>Embryophyta</taxon>
        <taxon>Tracheophyta</taxon>
        <taxon>Spermatophyta</taxon>
        <taxon>Magnoliopsida</taxon>
        <taxon>eudicotyledons</taxon>
        <taxon>Gunneridae</taxon>
        <taxon>Pentapetalae</taxon>
        <taxon>asterids</taxon>
        <taxon>Ericales</taxon>
        <taxon>Actinidiaceae</taxon>
        <taxon>Actinidia</taxon>
    </lineage>
</organism>
<dbReference type="EMBL" id="BJWL01000135">
    <property type="protein sequence ID" value="GFS31096.1"/>
    <property type="molecule type" value="Genomic_DNA"/>
</dbReference>
<comment type="similarity">
    <text evidence="2">Belongs to the plant homeotic and developmental regulators ALOG protein family.</text>
</comment>